<keyword evidence="4 8" id="KW-0808">Transferase</keyword>
<dbReference type="GO" id="GO:0009007">
    <property type="term" value="F:site-specific DNA-methyltransferase (adenine-specific) activity"/>
    <property type="evidence" value="ECO:0007669"/>
    <property type="project" value="UniProtKB-UniRule"/>
</dbReference>
<protein>
    <recommendedName>
        <fullName evidence="2 8">Site-specific DNA-methyltransferase (adenine-specific)</fullName>
        <ecNumber evidence="2 8">2.1.1.72</ecNumber>
    </recommendedName>
</protein>
<feature type="binding site" evidence="7">
    <location>
        <position position="64"/>
    </location>
    <ligand>
        <name>S-adenosyl-L-methionine</name>
        <dbReference type="ChEBI" id="CHEBI:59789"/>
    </ligand>
</feature>
<dbReference type="InterPro" id="IPR012263">
    <property type="entry name" value="M_m6A_EcoRV"/>
</dbReference>
<dbReference type="REBASE" id="304902">
    <property type="entry name" value="M1.WspKH42ORF11800P"/>
</dbReference>
<dbReference type="InterPro" id="IPR012327">
    <property type="entry name" value="MeTrfase_D12"/>
</dbReference>
<gene>
    <name evidence="9" type="ORF">EQG49_11800</name>
</gene>
<dbReference type="GO" id="GO:0009307">
    <property type="term" value="P:DNA restriction-modification system"/>
    <property type="evidence" value="ECO:0007669"/>
    <property type="project" value="InterPro"/>
</dbReference>
<evidence type="ECO:0000256" key="7">
    <source>
        <dbReference type="PIRSR" id="PIRSR000398-1"/>
    </source>
</evidence>
<evidence type="ECO:0000256" key="8">
    <source>
        <dbReference type="RuleBase" id="RU361257"/>
    </source>
</evidence>
<keyword evidence="10" id="KW-1185">Reference proteome</keyword>
<evidence type="ECO:0000313" key="9">
    <source>
        <dbReference type="EMBL" id="QBO37088.1"/>
    </source>
</evidence>
<evidence type="ECO:0000256" key="5">
    <source>
        <dbReference type="ARBA" id="ARBA00022691"/>
    </source>
</evidence>
<feature type="binding site" evidence="7">
    <location>
        <position position="19"/>
    </location>
    <ligand>
        <name>S-adenosyl-L-methionine</name>
        <dbReference type="ChEBI" id="CHEBI:59789"/>
    </ligand>
</feature>
<dbReference type="Gene3D" id="1.10.1020.10">
    <property type="entry name" value="Adenine-specific Methyltransferase, Domain 2"/>
    <property type="match status" value="1"/>
</dbReference>
<dbReference type="Pfam" id="PF02086">
    <property type="entry name" value="MethyltransfD12"/>
    <property type="match status" value="1"/>
</dbReference>
<dbReference type="InterPro" id="IPR023095">
    <property type="entry name" value="Ade_MeTrfase_dom_2"/>
</dbReference>
<evidence type="ECO:0000256" key="6">
    <source>
        <dbReference type="ARBA" id="ARBA00047942"/>
    </source>
</evidence>
<evidence type="ECO:0000256" key="2">
    <source>
        <dbReference type="ARBA" id="ARBA00011900"/>
    </source>
</evidence>
<dbReference type="OrthoDB" id="9805629at2"/>
<keyword evidence="3 8" id="KW-0489">Methyltransferase</keyword>
<dbReference type="PROSITE" id="PS00092">
    <property type="entry name" value="N6_MTASE"/>
    <property type="match status" value="1"/>
</dbReference>
<comment type="similarity">
    <text evidence="1 8">Belongs to the N(4)/N(6)-methyltransferase family.</text>
</comment>
<evidence type="ECO:0000313" key="10">
    <source>
        <dbReference type="Proteomes" id="UP000292886"/>
    </source>
</evidence>
<keyword evidence="5 8" id="KW-0949">S-adenosyl-L-methionine</keyword>
<dbReference type="GO" id="GO:1904047">
    <property type="term" value="F:S-adenosyl-L-methionine binding"/>
    <property type="evidence" value="ECO:0007669"/>
    <property type="project" value="TreeGrafter"/>
</dbReference>
<dbReference type="InterPro" id="IPR029063">
    <property type="entry name" value="SAM-dependent_MTases_sf"/>
</dbReference>
<dbReference type="RefSeq" id="WP_133364165.1">
    <property type="nucleotide sequence ID" value="NZ_CP037940.1"/>
</dbReference>
<dbReference type="InterPro" id="IPR002052">
    <property type="entry name" value="DNA_methylase_N6_adenine_CS"/>
</dbReference>
<accession>A0A4P6YW91</accession>
<dbReference type="GO" id="GO:0032259">
    <property type="term" value="P:methylation"/>
    <property type="evidence" value="ECO:0007669"/>
    <property type="project" value="UniProtKB-KW"/>
</dbReference>
<dbReference type="EMBL" id="CP037940">
    <property type="protein sequence ID" value="QBO37088.1"/>
    <property type="molecule type" value="Genomic_DNA"/>
</dbReference>
<dbReference type="GO" id="GO:0006298">
    <property type="term" value="P:mismatch repair"/>
    <property type="evidence" value="ECO:0007669"/>
    <property type="project" value="TreeGrafter"/>
</dbReference>
<dbReference type="Proteomes" id="UP000292886">
    <property type="component" value="Chromosome"/>
</dbReference>
<dbReference type="PANTHER" id="PTHR30481:SF3">
    <property type="entry name" value="DNA ADENINE METHYLASE"/>
    <property type="match status" value="1"/>
</dbReference>
<dbReference type="AlphaFoldDB" id="A0A4P6YW91"/>
<dbReference type="SUPFAM" id="SSF53335">
    <property type="entry name" value="S-adenosyl-L-methionine-dependent methyltransferases"/>
    <property type="match status" value="1"/>
</dbReference>
<feature type="binding site" evidence="7">
    <location>
        <position position="208"/>
    </location>
    <ligand>
        <name>S-adenosyl-L-methionine</name>
        <dbReference type="ChEBI" id="CHEBI:59789"/>
    </ligand>
</feature>
<organism evidence="9 10">
    <name type="scientific">Periweissella cryptocerci</name>
    <dbReference type="NCBI Taxonomy" id="2506420"/>
    <lineage>
        <taxon>Bacteria</taxon>
        <taxon>Bacillati</taxon>
        <taxon>Bacillota</taxon>
        <taxon>Bacilli</taxon>
        <taxon>Lactobacillales</taxon>
        <taxon>Lactobacillaceae</taxon>
        <taxon>Periweissella</taxon>
    </lineage>
</organism>
<proteinExistence type="inferred from homology"/>
<dbReference type="Gene3D" id="3.40.50.150">
    <property type="entry name" value="Vaccinia Virus protein VP39"/>
    <property type="match status" value="1"/>
</dbReference>
<dbReference type="NCBIfam" id="TIGR00571">
    <property type="entry name" value="dam"/>
    <property type="match status" value="1"/>
</dbReference>
<dbReference type="PIRSF" id="PIRSF000398">
    <property type="entry name" value="M_m6A_EcoRV"/>
    <property type="match status" value="1"/>
</dbReference>
<reference evidence="10" key="1">
    <citation type="submission" date="2019-03" db="EMBL/GenBank/DDBJ databases">
        <title>Weissella sp. 26KH-42 Genome sequencing.</title>
        <authorList>
            <person name="Heo J."/>
            <person name="Kim S.-J."/>
            <person name="Kim J.-S."/>
            <person name="Hong S.-B."/>
            <person name="Kwon S.-W."/>
        </authorList>
    </citation>
    <scope>NUCLEOTIDE SEQUENCE [LARGE SCALE GENOMIC DNA]</scope>
    <source>
        <strain evidence="10">26KH-42</strain>
    </source>
</reference>
<evidence type="ECO:0000256" key="1">
    <source>
        <dbReference type="ARBA" id="ARBA00006594"/>
    </source>
</evidence>
<evidence type="ECO:0000256" key="3">
    <source>
        <dbReference type="ARBA" id="ARBA00022603"/>
    </source>
</evidence>
<dbReference type="KEGG" id="wei:EQG49_11800"/>
<dbReference type="EC" id="2.1.1.72" evidence="2 8"/>
<comment type="catalytic activity">
    <reaction evidence="6 8">
        <text>a 2'-deoxyadenosine in DNA + S-adenosyl-L-methionine = an N(6)-methyl-2'-deoxyadenosine in DNA + S-adenosyl-L-homocysteine + H(+)</text>
        <dbReference type="Rhea" id="RHEA:15197"/>
        <dbReference type="Rhea" id="RHEA-COMP:12418"/>
        <dbReference type="Rhea" id="RHEA-COMP:12419"/>
        <dbReference type="ChEBI" id="CHEBI:15378"/>
        <dbReference type="ChEBI" id="CHEBI:57856"/>
        <dbReference type="ChEBI" id="CHEBI:59789"/>
        <dbReference type="ChEBI" id="CHEBI:90615"/>
        <dbReference type="ChEBI" id="CHEBI:90616"/>
        <dbReference type="EC" id="2.1.1.72"/>
    </reaction>
</comment>
<evidence type="ECO:0000256" key="4">
    <source>
        <dbReference type="ARBA" id="ARBA00022679"/>
    </source>
</evidence>
<dbReference type="PANTHER" id="PTHR30481">
    <property type="entry name" value="DNA ADENINE METHYLASE"/>
    <property type="match status" value="1"/>
</dbReference>
<feature type="binding site" evidence="7">
    <location>
        <position position="23"/>
    </location>
    <ligand>
        <name>S-adenosyl-L-methionine</name>
        <dbReference type="ChEBI" id="CHEBI:59789"/>
    </ligand>
</feature>
<dbReference type="PRINTS" id="PR00505">
    <property type="entry name" value="D12N6MTFRASE"/>
</dbReference>
<sequence>MNTDSLTQSIKAPKPITKWTGGKRQLLPELNALKPQNFNRYFEPFIGGAAFLLDMLPEKATINDWNSELINAYRVVKDNPAALLVKLEEHQALNNNQEYEQAKEHYLEVRALDRSADWEELSIDNESNVERAARILYMLRVDFNGLYRVNSKNQFNVPYGRYKNPKIVDTDNIMAVSAYLNNNNVEILNGDFGDAVSKAVKNDFVYFDPPYAPLDATSSFTSYTAEGFGLEEQIRLRDLFNSLSESGVKVVLSNSSSELIYELYNENNAPRANIHTVGATRMINSVAAKRGKINEVIITNYPDSEAFEP</sequence>
<name>A0A4P6YW91_9LACO</name>
<dbReference type="GO" id="GO:0043565">
    <property type="term" value="F:sequence-specific DNA binding"/>
    <property type="evidence" value="ECO:0007669"/>
    <property type="project" value="TreeGrafter"/>
</dbReference>